<feature type="transmembrane region" description="Helical" evidence="1">
    <location>
        <begin position="12"/>
        <end position="30"/>
    </location>
</feature>
<reference evidence="2" key="1">
    <citation type="submission" date="2023-05" db="EMBL/GenBank/DDBJ databases">
        <authorList>
            <person name="Stuckert A."/>
        </authorList>
    </citation>
    <scope>NUCLEOTIDE SEQUENCE</scope>
</reference>
<evidence type="ECO:0000313" key="2">
    <source>
        <dbReference type="EMBL" id="CAI9588754.1"/>
    </source>
</evidence>
<sequence>MYINWLCESYSIYNWRYIYSYFFFVFRGGYQRLIAGLRWAF</sequence>
<organism evidence="2 3">
    <name type="scientific">Staurois parvus</name>
    <dbReference type="NCBI Taxonomy" id="386267"/>
    <lineage>
        <taxon>Eukaryota</taxon>
        <taxon>Metazoa</taxon>
        <taxon>Chordata</taxon>
        <taxon>Craniata</taxon>
        <taxon>Vertebrata</taxon>
        <taxon>Euteleostomi</taxon>
        <taxon>Amphibia</taxon>
        <taxon>Batrachia</taxon>
        <taxon>Anura</taxon>
        <taxon>Neobatrachia</taxon>
        <taxon>Ranoidea</taxon>
        <taxon>Ranidae</taxon>
        <taxon>Staurois</taxon>
    </lineage>
</organism>
<protein>
    <submittedName>
        <fullName evidence="2">Uncharacterized protein</fullName>
    </submittedName>
</protein>
<evidence type="ECO:0000256" key="1">
    <source>
        <dbReference type="SAM" id="Phobius"/>
    </source>
</evidence>
<accession>A0ABN9EWZ5</accession>
<keyword evidence="1" id="KW-0812">Transmembrane</keyword>
<dbReference type="EMBL" id="CATNWA010015991">
    <property type="protein sequence ID" value="CAI9588754.1"/>
    <property type="molecule type" value="Genomic_DNA"/>
</dbReference>
<dbReference type="Proteomes" id="UP001162483">
    <property type="component" value="Unassembled WGS sequence"/>
</dbReference>
<name>A0ABN9EWZ5_9NEOB</name>
<comment type="caution">
    <text evidence="2">The sequence shown here is derived from an EMBL/GenBank/DDBJ whole genome shotgun (WGS) entry which is preliminary data.</text>
</comment>
<keyword evidence="1" id="KW-0472">Membrane</keyword>
<keyword evidence="1" id="KW-1133">Transmembrane helix</keyword>
<keyword evidence="3" id="KW-1185">Reference proteome</keyword>
<gene>
    <name evidence="2" type="ORF">SPARVUS_LOCUS10799500</name>
</gene>
<evidence type="ECO:0000313" key="3">
    <source>
        <dbReference type="Proteomes" id="UP001162483"/>
    </source>
</evidence>
<proteinExistence type="predicted"/>